<proteinExistence type="predicted"/>
<evidence type="ECO:0000313" key="2">
    <source>
        <dbReference type="Proteomes" id="UP000238823"/>
    </source>
</evidence>
<evidence type="ECO:0000313" key="1">
    <source>
        <dbReference type="EMBL" id="PRQ00473.1"/>
    </source>
</evidence>
<name>A0A2S9Y5U3_9BACT</name>
<dbReference type="Proteomes" id="UP000238823">
    <property type="component" value="Unassembled WGS sequence"/>
</dbReference>
<dbReference type="EMBL" id="PVNL01000118">
    <property type="protein sequence ID" value="PRQ00473.1"/>
    <property type="molecule type" value="Genomic_DNA"/>
</dbReference>
<organism evidence="1 2">
    <name type="scientific">Enhygromyxa salina</name>
    <dbReference type="NCBI Taxonomy" id="215803"/>
    <lineage>
        <taxon>Bacteria</taxon>
        <taxon>Pseudomonadati</taxon>
        <taxon>Myxococcota</taxon>
        <taxon>Polyangia</taxon>
        <taxon>Nannocystales</taxon>
        <taxon>Nannocystaceae</taxon>
        <taxon>Enhygromyxa</taxon>
    </lineage>
</organism>
<reference evidence="1 2" key="1">
    <citation type="submission" date="2018-03" db="EMBL/GenBank/DDBJ databases">
        <title>Draft Genome Sequences of the Obligatory Marine Myxobacteria Enhygromyxa salina SWB007.</title>
        <authorList>
            <person name="Poehlein A."/>
            <person name="Moghaddam J.A."/>
            <person name="Harms H."/>
            <person name="Alanjari M."/>
            <person name="Koenig G.M."/>
            <person name="Daniel R."/>
            <person name="Schaeberle T.F."/>
        </authorList>
    </citation>
    <scope>NUCLEOTIDE SEQUENCE [LARGE SCALE GENOMIC DNA]</scope>
    <source>
        <strain evidence="1 2">SWB007</strain>
    </source>
</reference>
<accession>A0A2S9Y5U3</accession>
<protein>
    <submittedName>
        <fullName evidence="1">Uncharacterized protein</fullName>
    </submittedName>
</protein>
<comment type="caution">
    <text evidence="1">The sequence shown here is derived from an EMBL/GenBank/DDBJ whole genome shotgun (WGS) entry which is preliminary data.</text>
</comment>
<dbReference type="AlphaFoldDB" id="A0A2S9Y5U3"/>
<sequence>MSVNVNVTYLSTSLVQARASLESILREPFPVGTQLKVGISVNPIGRVLGVSPTFMTGGAAKLHGKMNRDYRWGVTALYFLFETSSYGECQAAERALIERLWELAPGSTLNEVGGGGGRRPVGHRKYFVYLARG</sequence>
<dbReference type="RefSeq" id="WP_146158283.1">
    <property type="nucleotide sequence ID" value="NZ_PVNL01000118.1"/>
</dbReference>
<gene>
    <name evidence="1" type="ORF">ENSA7_59670</name>
</gene>